<dbReference type="GO" id="GO:0005789">
    <property type="term" value="C:endoplasmic reticulum membrane"/>
    <property type="evidence" value="ECO:0007669"/>
    <property type="project" value="UniProtKB-SubCell"/>
</dbReference>
<keyword evidence="7 12" id="KW-1133">Transmembrane helix</keyword>
<protein>
    <recommendedName>
        <fullName evidence="10">Essential for reactive oxygen species protein</fullName>
    </recommendedName>
</protein>
<keyword evidence="5" id="KW-0256">Endoplasmic reticulum</keyword>
<evidence type="ECO:0000256" key="2">
    <source>
        <dbReference type="ARBA" id="ARBA00009907"/>
    </source>
</evidence>
<gene>
    <name evidence="13" type="ORF">CYY_008035</name>
</gene>
<dbReference type="OrthoDB" id="19942at2759"/>
<keyword evidence="6" id="KW-0391">Immunity</keyword>
<comment type="subcellular location">
    <subcellularLocation>
        <location evidence="1">Endoplasmic reticulum membrane</location>
        <topology evidence="1">Single-pass membrane protein</topology>
    </subcellularLocation>
</comment>
<proteinExistence type="inferred from homology"/>
<sequence length="203" mass="23443">MIIACNNSNQLIILQRNRLKEWGMAFGISCIGLLPFIFHETDELFIKCAKFVFLLTFCLVGLLGVHDEYTVDFNAKKGKLIVEYKNVLQLIMRQPGNMIPLELDNIREALVQQVYEGKKKFWRLAVMNSSMNFAITETLFFAPNQVEQLRDIINDWLNRYRQAHPSASSKKKTHLDNIGIDSSDEEDTVTEKTKLTNRSKKVL</sequence>
<name>A0A8J4PPV3_9MYCE</name>
<evidence type="ECO:0000256" key="11">
    <source>
        <dbReference type="SAM" id="MobiDB-lite"/>
    </source>
</evidence>
<evidence type="ECO:0000256" key="8">
    <source>
        <dbReference type="ARBA" id="ARBA00023136"/>
    </source>
</evidence>
<evidence type="ECO:0000313" key="14">
    <source>
        <dbReference type="Proteomes" id="UP000695562"/>
    </source>
</evidence>
<evidence type="ECO:0000256" key="10">
    <source>
        <dbReference type="ARBA" id="ARBA00030424"/>
    </source>
</evidence>
<keyword evidence="4 12" id="KW-0812">Transmembrane</keyword>
<evidence type="ECO:0000256" key="4">
    <source>
        <dbReference type="ARBA" id="ARBA00022692"/>
    </source>
</evidence>
<keyword evidence="8 12" id="KW-0472">Membrane</keyword>
<evidence type="ECO:0000256" key="5">
    <source>
        <dbReference type="ARBA" id="ARBA00022824"/>
    </source>
</evidence>
<reference evidence="13" key="1">
    <citation type="submission" date="2020-01" db="EMBL/GenBank/DDBJ databases">
        <title>Development of genomics and gene disruption for Polysphondylium violaceum indicates a role for the polyketide synthase stlB in stalk morphogenesis.</title>
        <authorList>
            <person name="Narita B."/>
            <person name="Kawabe Y."/>
            <person name="Kin K."/>
            <person name="Saito T."/>
            <person name="Gibbs R."/>
            <person name="Kuspa A."/>
            <person name="Muzny D."/>
            <person name="Queller D."/>
            <person name="Richards S."/>
            <person name="Strassman J."/>
            <person name="Sucgang R."/>
            <person name="Worley K."/>
            <person name="Schaap P."/>
        </authorList>
    </citation>
    <scope>NUCLEOTIDE SEQUENCE</scope>
    <source>
        <strain evidence="13">QSvi11</strain>
    </source>
</reference>
<evidence type="ECO:0000256" key="7">
    <source>
        <dbReference type="ARBA" id="ARBA00022989"/>
    </source>
</evidence>
<dbReference type="GO" id="GO:0045087">
    <property type="term" value="P:innate immune response"/>
    <property type="evidence" value="ECO:0007669"/>
    <property type="project" value="UniProtKB-KW"/>
</dbReference>
<feature type="transmembrane region" description="Helical" evidence="12">
    <location>
        <begin position="21"/>
        <end position="38"/>
    </location>
</feature>
<evidence type="ECO:0000256" key="6">
    <source>
        <dbReference type="ARBA" id="ARBA00022859"/>
    </source>
</evidence>
<feature type="transmembrane region" description="Helical" evidence="12">
    <location>
        <begin position="44"/>
        <end position="65"/>
    </location>
</feature>
<organism evidence="13 14">
    <name type="scientific">Polysphondylium violaceum</name>
    <dbReference type="NCBI Taxonomy" id="133409"/>
    <lineage>
        <taxon>Eukaryota</taxon>
        <taxon>Amoebozoa</taxon>
        <taxon>Evosea</taxon>
        <taxon>Eumycetozoa</taxon>
        <taxon>Dictyostelia</taxon>
        <taxon>Dictyosteliales</taxon>
        <taxon>Dictyosteliaceae</taxon>
        <taxon>Polysphondylium</taxon>
    </lineage>
</organism>
<dbReference type="AlphaFoldDB" id="A0A8J4PPV3"/>
<accession>A0A8J4PPV3</accession>
<dbReference type="Pfam" id="PF15169">
    <property type="entry name" value="Cybc1_Eros"/>
    <property type="match status" value="1"/>
</dbReference>
<evidence type="ECO:0000256" key="12">
    <source>
        <dbReference type="SAM" id="Phobius"/>
    </source>
</evidence>
<evidence type="ECO:0000313" key="13">
    <source>
        <dbReference type="EMBL" id="KAF2070641.1"/>
    </source>
</evidence>
<comment type="similarity">
    <text evidence="2">Belongs to the CYBC1 family.</text>
</comment>
<keyword evidence="9" id="KW-0143">Chaperone</keyword>
<keyword evidence="14" id="KW-1185">Reference proteome</keyword>
<evidence type="ECO:0000256" key="1">
    <source>
        <dbReference type="ARBA" id="ARBA00004389"/>
    </source>
</evidence>
<dbReference type="PANTHER" id="PTHR31837:SF3">
    <property type="entry name" value="CYTOCHROME B-245 CHAPERONE 1"/>
    <property type="match status" value="1"/>
</dbReference>
<dbReference type="InterPro" id="IPR027846">
    <property type="entry name" value="Cybc1"/>
</dbReference>
<dbReference type="PANTHER" id="PTHR31837">
    <property type="entry name" value="CYTOCHROME B-245 CHAPERONE 1"/>
    <property type="match status" value="1"/>
</dbReference>
<dbReference type="EMBL" id="AJWJ01000464">
    <property type="protein sequence ID" value="KAF2070641.1"/>
    <property type="molecule type" value="Genomic_DNA"/>
</dbReference>
<evidence type="ECO:0000256" key="3">
    <source>
        <dbReference type="ARBA" id="ARBA00022588"/>
    </source>
</evidence>
<comment type="caution">
    <text evidence="13">The sequence shown here is derived from an EMBL/GenBank/DDBJ whole genome shotgun (WGS) entry which is preliminary data.</text>
</comment>
<dbReference type="Proteomes" id="UP000695562">
    <property type="component" value="Unassembled WGS sequence"/>
</dbReference>
<keyword evidence="3" id="KW-0399">Innate immunity</keyword>
<feature type="region of interest" description="Disordered" evidence="11">
    <location>
        <begin position="168"/>
        <end position="203"/>
    </location>
</feature>
<evidence type="ECO:0000256" key="9">
    <source>
        <dbReference type="ARBA" id="ARBA00023186"/>
    </source>
</evidence>